<dbReference type="InterPro" id="IPR040855">
    <property type="entry name" value="ORC_WH_C"/>
</dbReference>
<dbReference type="GO" id="GO:0031261">
    <property type="term" value="C:DNA replication preinitiation complex"/>
    <property type="evidence" value="ECO:0007669"/>
    <property type="project" value="TreeGrafter"/>
</dbReference>
<dbReference type="GO" id="GO:0005656">
    <property type="term" value="C:nuclear pre-replicative complex"/>
    <property type="evidence" value="ECO:0007669"/>
    <property type="project" value="TreeGrafter"/>
</dbReference>
<evidence type="ECO:0000256" key="2">
    <source>
        <dbReference type="ARBA" id="ARBA00010977"/>
    </source>
</evidence>
<evidence type="ECO:0000256" key="1">
    <source>
        <dbReference type="ARBA" id="ARBA00004123"/>
    </source>
</evidence>
<dbReference type="Pfam" id="PF18137">
    <property type="entry name" value="WHD_ORC"/>
    <property type="match status" value="1"/>
</dbReference>
<dbReference type="STRING" id="181874.A0A409YK56"/>
<gene>
    <name evidence="9" type="ORF">CVT24_012513</name>
</gene>
<evidence type="ECO:0000256" key="6">
    <source>
        <dbReference type="SAM" id="MobiDB-lite"/>
    </source>
</evidence>
<keyword evidence="5" id="KW-0539">Nucleus</keyword>
<dbReference type="GO" id="GO:0005664">
    <property type="term" value="C:nuclear origin of replication recognition complex"/>
    <property type="evidence" value="ECO:0007669"/>
    <property type="project" value="InterPro"/>
</dbReference>
<dbReference type="AlphaFoldDB" id="A0A409YK56"/>
<feature type="domain" description="Origin recognition complex subunit 3 N-terminal" evidence="7">
    <location>
        <begin position="10"/>
        <end position="342"/>
    </location>
</feature>
<reference evidence="9 10" key="1">
    <citation type="journal article" date="2018" name="Evol. Lett.">
        <title>Horizontal gene cluster transfer increased hallucinogenic mushroom diversity.</title>
        <authorList>
            <person name="Reynolds H.T."/>
            <person name="Vijayakumar V."/>
            <person name="Gluck-Thaler E."/>
            <person name="Korotkin H.B."/>
            <person name="Matheny P.B."/>
            <person name="Slot J.C."/>
        </authorList>
    </citation>
    <scope>NUCLEOTIDE SEQUENCE [LARGE SCALE GENOMIC DNA]</scope>
    <source>
        <strain evidence="9 10">2629</strain>
    </source>
</reference>
<keyword evidence="4" id="KW-0238">DNA-binding</keyword>
<evidence type="ECO:0000313" key="9">
    <source>
        <dbReference type="EMBL" id="PPR03388.1"/>
    </source>
</evidence>
<keyword evidence="3" id="KW-0235">DNA replication</keyword>
<comment type="subcellular location">
    <subcellularLocation>
        <location evidence="1">Nucleus</location>
    </subcellularLocation>
</comment>
<evidence type="ECO:0000259" key="8">
    <source>
        <dbReference type="Pfam" id="PF18137"/>
    </source>
</evidence>
<dbReference type="PANTHER" id="PTHR12748:SF0">
    <property type="entry name" value="ORIGIN RECOGNITION COMPLEX SUBUNIT 3"/>
    <property type="match status" value="1"/>
</dbReference>
<evidence type="ECO:0000259" key="7">
    <source>
        <dbReference type="Pfam" id="PF07034"/>
    </source>
</evidence>
<dbReference type="Pfam" id="PF07034">
    <property type="entry name" value="ORC3_N"/>
    <property type="match status" value="1"/>
</dbReference>
<proteinExistence type="inferred from homology"/>
<feature type="domain" description="Origin recognition complex subunit 3 winged helix C-terminal" evidence="8">
    <location>
        <begin position="546"/>
        <end position="684"/>
    </location>
</feature>
<dbReference type="OrthoDB" id="10265211at2759"/>
<dbReference type="InterPro" id="IPR020795">
    <property type="entry name" value="ORC3"/>
</dbReference>
<dbReference type="InParanoid" id="A0A409YK56"/>
<dbReference type="GO" id="GO:0006270">
    <property type="term" value="P:DNA replication initiation"/>
    <property type="evidence" value="ECO:0007669"/>
    <property type="project" value="TreeGrafter"/>
</dbReference>
<dbReference type="GO" id="GO:0003688">
    <property type="term" value="F:DNA replication origin binding"/>
    <property type="evidence" value="ECO:0007669"/>
    <property type="project" value="TreeGrafter"/>
</dbReference>
<name>A0A409YK56_9AGAR</name>
<evidence type="ECO:0000256" key="4">
    <source>
        <dbReference type="ARBA" id="ARBA00023125"/>
    </source>
</evidence>
<feature type="compositionally biased region" description="Basic residues" evidence="6">
    <location>
        <begin position="627"/>
        <end position="636"/>
    </location>
</feature>
<dbReference type="EMBL" id="NHTK01001069">
    <property type="protein sequence ID" value="PPR03388.1"/>
    <property type="molecule type" value="Genomic_DNA"/>
</dbReference>
<feature type="region of interest" description="Disordered" evidence="6">
    <location>
        <begin position="616"/>
        <end position="643"/>
    </location>
</feature>
<evidence type="ECO:0000256" key="5">
    <source>
        <dbReference type="ARBA" id="ARBA00023242"/>
    </source>
</evidence>
<accession>A0A409YK56</accession>
<dbReference type="Proteomes" id="UP000284842">
    <property type="component" value="Unassembled WGS sequence"/>
</dbReference>
<evidence type="ECO:0000313" key="10">
    <source>
        <dbReference type="Proteomes" id="UP000284842"/>
    </source>
</evidence>
<protein>
    <submittedName>
        <fullName evidence="9">Uncharacterized protein</fullName>
    </submittedName>
</protein>
<dbReference type="CDD" id="cd20704">
    <property type="entry name" value="Orc3"/>
    <property type="match status" value="1"/>
</dbReference>
<comment type="caution">
    <text evidence="9">The sequence shown here is derived from an EMBL/GenBank/DDBJ whole genome shotgun (WGS) entry which is preliminary data.</text>
</comment>
<dbReference type="PANTHER" id="PTHR12748">
    <property type="entry name" value="ORIGIN RECOGNITION COMPLEX SUBUNIT 3"/>
    <property type="match status" value="1"/>
</dbReference>
<organism evidence="9 10">
    <name type="scientific">Panaeolus cyanescens</name>
    <dbReference type="NCBI Taxonomy" id="181874"/>
    <lineage>
        <taxon>Eukaryota</taxon>
        <taxon>Fungi</taxon>
        <taxon>Dikarya</taxon>
        <taxon>Basidiomycota</taxon>
        <taxon>Agaricomycotina</taxon>
        <taxon>Agaricomycetes</taxon>
        <taxon>Agaricomycetidae</taxon>
        <taxon>Agaricales</taxon>
        <taxon>Agaricineae</taxon>
        <taxon>Galeropsidaceae</taxon>
        <taxon>Panaeolus</taxon>
    </lineage>
</organism>
<sequence length="690" mass="78761">MGKSLDANLDDVNKTSFYIPYNPDEDSDLEEPTNDNQNSFFSESENDLMNGPELRFLAYREAWKKCLERMQETIVYLRRQTVNAVVQEVRSSYSGVLPGLPYAELPVISLTNTAFGAMFLEDVTQRLNTLEEEGRHCQSFMLHLHPSDFPNITTGMRSIIAGFIKELDKEGVARGKPAASMANYDIKVLVACYKWFIEKHGHEDHPQPNLVLILHDFEQIDPTVMQDVFFVCSQHLHHLPLVFLLSMSSPSNNYLQSAYPRSTLALLRGSRFSTLSGRKILEEVVLKTFYDAHFDPDVVIGPGVLECLVDYFSRYNSQVDVILTFIQLSYLQHFNADPISALNRGTPSAEDLSQANSASFVQALQYRMAYDAPPPQRKSPSKSAPAKFSPSMNEIITSVDESRRHFRLKAQKLRIGFNVLLKIQQFFESKGYKGLEWKLTGEKSGGILEVILKLMREGFDRDIKNAYTLAKKLKQDELSELLDVIHVYFDSLPDEVRRDEQKSRTQVIIWRNCIDTSEGTQDTPFWDIWYTGTRPFPSESVNPSIRSSTVAGLLRPHDFGDIAAQDSKLMGDIPALWELPDTSILFKRYLDSGKMINVYDWFESFKAVLDTQRSELKSANEGTKTPSPKKRGKGKKRPVETEEEIEKWNVEVQARFIRALHELDYLGFIKHTTRKADHVLRTSFDIGDAD</sequence>
<evidence type="ECO:0000256" key="3">
    <source>
        <dbReference type="ARBA" id="ARBA00022705"/>
    </source>
</evidence>
<keyword evidence="10" id="KW-1185">Reference proteome</keyword>
<comment type="similarity">
    <text evidence="2">Belongs to the ORC3 family.</text>
</comment>
<dbReference type="InterPro" id="IPR045667">
    <property type="entry name" value="ORC3_N"/>
</dbReference>